<dbReference type="FunFam" id="2.40.110.10:FF:000002">
    <property type="entry name" value="Acyl-CoA dehydrogenase fadE12"/>
    <property type="match status" value="1"/>
</dbReference>
<dbReference type="InterPro" id="IPR046373">
    <property type="entry name" value="Acyl-CoA_Oxase/DH_mid-dom_sf"/>
</dbReference>
<dbReference type="AlphaFoldDB" id="F2L5X6"/>
<dbReference type="GO" id="GO:0003995">
    <property type="term" value="F:acyl-CoA dehydrogenase activity"/>
    <property type="evidence" value="ECO:0007669"/>
    <property type="project" value="TreeGrafter"/>
</dbReference>
<keyword evidence="11" id="KW-1185">Reference proteome</keyword>
<dbReference type="SUPFAM" id="SSF47203">
    <property type="entry name" value="Acyl-CoA dehydrogenase C-terminal domain-like"/>
    <property type="match status" value="1"/>
</dbReference>
<evidence type="ECO:0000313" key="11">
    <source>
        <dbReference type="Proteomes" id="UP000008138"/>
    </source>
</evidence>
<dbReference type="FunFam" id="1.20.140.10:FF:000001">
    <property type="entry name" value="Acyl-CoA dehydrogenase"/>
    <property type="match status" value="1"/>
</dbReference>
<keyword evidence="5 6" id="KW-0560">Oxidoreductase</keyword>
<evidence type="ECO:0000259" key="8">
    <source>
        <dbReference type="Pfam" id="PF02770"/>
    </source>
</evidence>
<keyword evidence="3 6" id="KW-0285">Flavoprotein</keyword>
<keyword evidence="4 6" id="KW-0274">FAD</keyword>
<dbReference type="Pfam" id="PF02770">
    <property type="entry name" value="Acyl-CoA_dh_M"/>
    <property type="match status" value="1"/>
</dbReference>
<accession>F2L5X6</accession>
<dbReference type="GO" id="GO:0050660">
    <property type="term" value="F:flavin adenine dinucleotide binding"/>
    <property type="evidence" value="ECO:0007669"/>
    <property type="project" value="InterPro"/>
</dbReference>
<evidence type="ECO:0000256" key="1">
    <source>
        <dbReference type="ARBA" id="ARBA00001974"/>
    </source>
</evidence>
<evidence type="ECO:0000259" key="9">
    <source>
        <dbReference type="Pfam" id="PF02771"/>
    </source>
</evidence>
<feature type="domain" description="Acyl-CoA dehydrogenase/oxidase N-terminal" evidence="9">
    <location>
        <begin position="8"/>
        <end position="118"/>
    </location>
</feature>
<dbReference type="HOGENOM" id="CLU_018204_0_2_2"/>
<dbReference type="InterPro" id="IPR006091">
    <property type="entry name" value="Acyl-CoA_Oxase/DH_mid-dom"/>
</dbReference>
<dbReference type="Proteomes" id="UP000008138">
    <property type="component" value="Chromosome"/>
</dbReference>
<dbReference type="GeneID" id="10360470"/>
<dbReference type="InterPro" id="IPR009075">
    <property type="entry name" value="AcylCo_DH/oxidase_C"/>
</dbReference>
<dbReference type="InterPro" id="IPR037069">
    <property type="entry name" value="AcylCoA_DH/ox_N_sf"/>
</dbReference>
<protein>
    <submittedName>
        <fullName evidence="10">Acyl-CoA dehydrogenase</fullName>
    </submittedName>
</protein>
<dbReference type="Gene3D" id="2.40.110.10">
    <property type="entry name" value="Butyryl-CoA Dehydrogenase, subunit A, domain 2"/>
    <property type="match status" value="1"/>
</dbReference>
<evidence type="ECO:0000313" key="10">
    <source>
        <dbReference type="EMBL" id="AEA12421.1"/>
    </source>
</evidence>
<sequence>MYSYPQLSEEHSLVRKTAREFAERRVAPLARRIDEGEYPRELLREMGELGLLAPHIPQEYGGAGLDFRSMVVAVEEIAKASPALATVMEVQGSMIAWNLYHYASEQAREKWLEDAAKGRKIIAFALSEPCCGSDAAAIQTRAEKRGGEWAINGVKLWITSGLYADAYLVAARTGPPELRHKSISLFLVERSPCVEVSPVKVMGVHGTGTAEVKLNDCRVGDEALVGRLNEGFQVVLDDLNNGRTCVGAIGLGIAEAAFAEAYAYTKKRTAFGKPIADFQIVQHYLANIHAQTEAVKHVVYTAALYRDTKDPAFPMYAQLAKVLASRLAVDATRTAMQVMGGFGYSTDSKVEMLYRDAKATEIYEGANEVIMNTIYRFLEKFSP</sequence>
<dbReference type="KEGG" id="tuz:TUZN_0938"/>
<dbReference type="PANTHER" id="PTHR43884">
    <property type="entry name" value="ACYL-COA DEHYDROGENASE"/>
    <property type="match status" value="1"/>
</dbReference>
<dbReference type="PIRSF" id="PIRSF016578">
    <property type="entry name" value="HsaA"/>
    <property type="match status" value="1"/>
</dbReference>
<gene>
    <name evidence="10" type="ordered locus">TUZN_0938</name>
</gene>
<feature type="domain" description="Acyl-CoA dehydrogenase/oxidase C-terminal" evidence="7">
    <location>
        <begin position="229"/>
        <end position="377"/>
    </location>
</feature>
<comment type="similarity">
    <text evidence="2 6">Belongs to the acyl-CoA dehydrogenase family.</text>
</comment>
<evidence type="ECO:0000256" key="2">
    <source>
        <dbReference type="ARBA" id="ARBA00009347"/>
    </source>
</evidence>
<dbReference type="InterPro" id="IPR009100">
    <property type="entry name" value="AcylCoA_DH/oxidase_NM_dom_sf"/>
</dbReference>
<dbReference type="EMBL" id="CP002590">
    <property type="protein sequence ID" value="AEA12421.1"/>
    <property type="molecule type" value="Genomic_DNA"/>
</dbReference>
<organism evidence="10 11">
    <name type="scientific">Thermoproteus uzoniensis (strain 768-20)</name>
    <dbReference type="NCBI Taxonomy" id="999630"/>
    <lineage>
        <taxon>Archaea</taxon>
        <taxon>Thermoproteota</taxon>
        <taxon>Thermoprotei</taxon>
        <taxon>Thermoproteales</taxon>
        <taxon>Thermoproteaceae</taxon>
        <taxon>Thermoproteus</taxon>
    </lineage>
</organism>
<dbReference type="Pfam" id="PF02771">
    <property type="entry name" value="Acyl-CoA_dh_N"/>
    <property type="match status" value="1"/>
</dbReference>
<dbReference type="Pfam" id="PF00441">
    <property type="entry name" value="Acyl-CoA_dh_1"/>
    <property type="match status" value="1"/>
</dbReference>
<dbReference type="RefSeq" id="WP_013679757.1">
    <property type="nucleotide sequence ID" value="NC_015315.1"/>
</dbReference>
<evidence type="ECO:0000256" key="3">
    <source>
        <dbReference type="ARBA" id="ARBA00022630"/>
    </source>
</evidence>
<evidence type="ECO:0000256" key="5">
    <source>
        <dbReference type="ARBA" id="ARBA00023002"/>
    </source>
</evidence>
<dbReference type="InterPro" id="IPR036250">
    <property type="entry name" value="AcylCo_DH-like_C"/>
</dbReference>
<reference evidence="10 11" key="1">
    <citation type="journal article" date="2011" name="J. Bacteriol.">
        <title>Complete genome sequence of the thermoacidophilic crenarchaeon Thermoproteus uzoniensis 768-20.</title>
        <authorList>
            <person name="Mardanov A.V."/>
            <person name="Gumerov V.M."/>
            <person name="Beletsky A.V."/>
            <person name="Prokofeva M.I."/>
            <person name="Bonch-Osmolovskaya E.A."/>
            <person name="Ravin N.V."/>
            <person name="Skryabin K.G."/>
        </authorList>
    </citation>
    <scope>NUCLEOTIDE SEQUENCE [LARGE SCALE GENOMIC DNA]</scope>
    <source>
        <strain evidence="10 11">768-20</strain>
    </source>
</reference>
<dbReference type="eggNOG" id="arCOG01707">
    <property type="taxonomic scope" value="Archaea"/>
</dbReference>
<reference key="2">
    <citation type="submission" date="2011-03" db="EMBL/GenBank/DDBJ databases">
        <title>Complete genome sequence of the thermoacidophilic crenarchaeon Thermoproteus uzoniensis 768-20.</title>
        <authorList>
            <person name="Mardanov A.V."/>
            <person name="Gumerov V.M."/>
            <person name="Beletsky A.V."/>
            <person name="Prokofeva M.I."/>
            <person name="Bonch-Osmolovskaya E.A."/>
            <person name="Ravin N.V."/>
            <person name="Skryabin K.G."/>
        </authorList>
    </citation>
    <scope>NUCLEOTIDE SEQUENCE</scope>
    <source>
        <strain>768-20</strain>
    </source>
</reference>
<dbReference type="OrthoDB" id="275197at2157"/>
<name>F2L5X6_THEU7</name>
<dbReference type="Gene3D" id="1.20.140.10">
    <property type="entry name" value="Butyryl-CoA Dehydrogenase, subunit A, domain 3"/>
    <property type="match status" value="1"/>
</dbReference>
<evidence type="ECO:0000256" key="6">
    <source>
        <dbReference type="RuleBase" id="RU362125"/>
    </source>
</evidence>
<evidence type="ECO:0000259" key="7">
    <source>
        <dbReference type="Pfam" id="PF00441"/>
    </source>
</evidence>
<evidence type="ECO:0000256" key="4">
    <source>
        <dbReference type="ARBA" id="ARBA00022827"/>
    </source>
</evidence>
<dbReference type="SUPFAM" id="SSF56645">
    <property type="entry name" value="Acyl-CoA dehydrogenase NM domain-like"/>
    <property type="match status" value="1"/>
</dbReference>
<comment type="cofactor">
    <cofactor evidence="1 6">
        <name>FAD</name>
        <dbReference type="ChEBI" id="CHEBI:57692"/>
    </cofactor>
</comment>
<dbReference type="InterPro" id="IPR013786">
    <property type="entry name" value="AcylCoA_DH/ox_N"/>
</dbReference>
<feature type="domain" description="Acyl-CoA oxidase/dehydrogenase middle" evidence="8">
    <location>
        <begin position="123"/>
        <end position="217"/>
    </location>
</feature>
<dbReference type="FunFam" id="1.10.540.10:FF:000002">
    <property type="entry name" value="Acyl-CoA dehydrogenase FadE19"/>
    <property type="match status" value="1"/>
</dbReference>
<dbReference type="PANTHER" id="PTHR43884:SF12">
    <property type="entry name" value="ISOVALERYL-COA DEHYDROGENASE, MITOCHONDRIAL-RELATED"/>
    <property type="match status" value="1"/>
</dbReference>
<dbReference type="STRING" id="999630.TUZN_0938"/>
<proteinExistence type="inferred from homology"/>
<dbReference type="Gene3D" id="1.10.540.10">
    <property type="entry name" value="Acyl-CoA dehydrogenase/oxidase, N-terminal domain"/>
    <property type="match status" value="1"/>
</dbReference>